<comment type="caution">
    <text evidence="2">The sequence shown here is derived from an EMBL/GenBank/DDBJ whole genome shotgun (WGS) entry which is preliminary data.</text>
</comment>
<organism evidence="2 3">
    <name type="scientific">Aspergillus sclerotialis</name>
    <dbReference type="NCBI Taxonomy" id="2070753"/>
    <lineage>
        <taxon>Eukaryota</taxon>
        <taxon>Fungi</taxon>
        <taxon>Dikarya</taxon>
        <taxon>Ascomycota</taxon>
        <taxon>Pezizomycotina</taxon>
        <taxon>Eurotiomycetes</taxon>
        <taxon>Eurotiomycetidae</taxon>
        <taxon>Eurotiales</taxon>
        <taxon>Aspergillaceae</taxon>
        <taxon>Aspergillus</taxon>
        <taxon>Aspergillus subgen. Polypaecilum</taxon>
    </lineage>
</organism>
<accession>A0A3A2Z3R6</accession>
<gene>
    <name evidence="2" type="ORF">PHISCL_09944</name>
</gene>
<feature type="signal peptide" evidence="1">
    <location>
        <begin position="1"/>
        <end position="21"/>
    </location>
</feature>
<evidence type="ECO:0000256" key="1">
    <source>
        <dbReference type="SAM" id="SignalP"/>
    </source>
</evidence>
<keyword evidence="3" id="KW-1185">Reference proteome</keyword>
<proteinExistence type="predicted"/>
<reference evidence="3" key="1">
    <citation type="submission" date="2017-02" db="EMBL/GenBank/DDBJ databases">
        <authorList>
            <person name="Tafer H."/>
            <person name="Lopandic K."/>
        </authorList>
    </citation>
    <scope>NUCLEOTIDE SEQUENCE [LARGE SCALE GENOMIC DNA]</scope>
    <source>
        <strain evidence="3">CBS 366.77</strain>
    </source>
</reference>
<keyword evidence="1" id="KW-0732">Signal</keyword>
<protein>
    <submittedName>
        <fullName evidence="2">Uncharacterized protein</fullName>
    </submittedName>
</protein>
<feature type="chain" id="PRO_5017237397" evidence="1">
    <location>
        <begin position="22"/>
        <end position="211"/>
    </location>
</feature>
<dbReference type="OrthoDB" id="2349272at2759"/>
<evidence type="ECO:0000313" key="2">
    <source>
        <dbReference type="EMBL" id="RJE17718.1"/>
    </source>
</evidence>
<dbReference type="AlphaFoldDB" id="A0A3A2Z3R6"/>
<evidence type="ECO:0000313" key="3">
    <source>
        <dbReference type="Proteomes" id="UP000266188"/>
    </source>
</evidence>
<dbReference type="EMBL" id="MVGC01000751">
    <property type="protein sequence ID" value="RJE17718.1"/>
    <property type="molecule type" value="Genomic_DNA"/>
</dbReference>
<name>A0A3A2Z3R6_9EURO</name>
<dbReference type="Proteomes" id="UP000266188">
    <property type="component" value="Unassembled WGS sequence"/>
</dbReference>
<sequence length="211" mass="22727">MKASNLARSLLALFLAVLASASGSGKSEITADQLLKIVPKSKTCDNPPAPGECATAEQAAPFINTSFDTYHVTSPAEKAAVISLMAFESDDFKYNKNHFPGRPGQGTRNMQMPPYNLKYAESISELSDKLGPVRDDPSKVLDLLLSDEKYDFGSGAWFLTSHCSSDVRDALKTGSEAGWKKYISDCVGTTATDDRKAYWTRAAQALGVGSD</sequence>